<accession>A0AAW0DYL6</accession>
<keyword evidence="1" id="KW-0479">Metal-binding</keyword>
<dbReference type="GO" id="GO:0097196">
    <property type="term" value="C:Shu complex"/>
    <property type="evidence" value="ECO:0007669"/>
    <property type="project" value="TreeGrafter"/>
</dbReference>
<dbReference type="PANTHER" id="PTHR28498:SF1">
    <property type="entry name" value="ZINC FINGER SWIM DOMAIN-CONTAINING PROTEIN 7"/>
    <property type="match status" value="1"/>
</dbReference>
<evidence type="ECO:0000256" key="1">
    <source>
        <dbReference type="PROSITE-ProRule" id="PRU00325"/>
    </source>
</evidence>
<evidence type="ECO:0000313" key="4">
    <source>
        <dbReference type="Proteomes" id="UP001362999"/>
    </source>
</evidence>
<dbReference type="Proteomes" id="UP001362999">
    <property type="component" value="Unassembled WGS sequence"/>
</dbReference>
<organism evidence="3 4">
    <name type="scientific">Favolaschia claudopus</name>
    <dbReference type="NCBI Taxonomy" id="2862362"/>
    <lineage>
        <taxon>Eukaryota</taxon>
        <taxon>Fungi</taxon>
        <taxon>Dikarya</taxon>
        <taxon>Basidiomycota</taxon>
        <taxon>Agaricomycotina</taxon>
        <taxon>Agaricomycetes</taxon>
        <taxon>Agaricomycetidae</taxon>
        <taxon>Agaricales</taxon>
        <taxon>Marasmiineae</taxon>
        <taxon>Mycenaceae</taxon>
        <taxon>Favolaschia</taxon>
    </lineage>
</organism>
<evidence type="ECO:0000313" key="3">
    <source>
        <dbReference type="EMBL" id="KAK7057236.1"/>
    </source>
</evidence>
<dbReference type="PROSITE" id="PS50966">
    <property type="entry name" value="ZF_SWIM"/>
    <property type="match status" value="1"/>
</dbReference>
<dbReference type="PANTHER" id="PTHR28498">
    <property type="entry name" value="ZINC FINGER SWIM DOMAIN-CONTAINING PROTEIN 7"/>
    <property type="match status" value="1"/>
</dbReference>
<proteinExistence type="predicted"/>
<dbReference type="InterPro" id="IPR007527">
    <property type="entry name" value="Znf_SWIM"/>
</dbReference>
<keyword evidence="1" id="KW-0862">Zinc</keyword>
<evidence type="ECO:0000259" key="2">
    <source>
        <dbReference type="PROSITE" id="PS50966"/>
    </source>
</evidence>
<dbReference type="GO" id="GO:0000724">
    <property type="term" value="P:double-strand break repair via homologous recombination"/>
    <property type="evidence" value="ECO:0007669"/>
    <property type="project" value="TreeGrafter"/>
</dbReference>
<sequence length="133" mass="14511">MSVLSCFANSTIASFDSPTDQSLLNLQAIFPRPLVLAALDLIDRGNVLKCIGPAQCHYDVLGSTATHRVYLDLPSPIPAYCTCPSFAYLVLSTDSYLSCKHILAASLAERSSHYVEQPIHSDQLIATTMQEYS</sequence>
<dbReference type="GO" id="GO:0008270">
    <property type="term" value="F:zinc ion binding"/>
    <property type="evidence" value="ECO:0007669"/>
    <property type="project" value="UniProtKB-KW"/>
</dbReference>
<dbReference type="Pfam" id="PF04434">
    <property type="entry name" value="SWIM"/>
    <property type="match status" value="1"/>
</dbReference>
<reference evidence="3 4" key="1">
    <citation type="journal article" date="2024" name="J Genomics">
        <title>Draft genome sequencing and assembly of Favolaschia claudopus CIRM-BRFM 2984 isolated from oak limbs.</title>
        <authorList>
            <person name="Navarro D."/>
            <person name="Drula E."/>
            <person name="Chaduli D."/>
            <person name="Cazenave R."/>
            <person name="Ahrendt S."/>
            <person name="Wang J."/>
            <person name="Lipzen A."/>
            <person name="Daum C."/>
            <person name="Barry K."/>
            <person name="Grigoriev I.V."/>
            <person name="Favel A."/>
            <person name="Rosso M.N."/>
            <person name="Martin F."/>
        </authorList>
    </citation>
    <scope>NUCLEOTIDE SEQUENCE [LARGE SCALE GENOMIC DNA]</scope>
    <source>
        <strain evidence="3 4">CIRM-BRFM 2984</strain>
    </source>
</reference>
<protein>
    <submittedName>
        <fullName evidence="3">SWIM-type domain-containing protein</fullName>
    </submittedName>
</protein>
<name>A0AAW0DYL6_9AGAR</name>
<dbReference type="AlphaFoldDB" id="A0AAW0DYL6"/>
<dbReference type="EMBL" id="JAWWNJ010000004">
    <property type="protein sequence ID" value="KAK7057236.1"/>
    <property type="molecule type" value="Genomic_DNA"/>
</dbReference>
<keyword evidence="4" id="KW-1185">Reference proteome</keyword>
<feature type="domain" description="SWIM-type" evidence="2">
    <location>
        <begin position="67"/>
        <end position="110"/>
    </location>
</feature>
<keyword evidence="1" id="KW-0863">Zinc-finger</keyword>
<comment type="caution">
    <text evidence="3">The sequence shown here is derived from an EMBL/GenBank/DDBJ whole genome shotgun (WGS) entry which is preliminary data.</text>
</comment>
<gene>
    <name evidence="3" type="ORF">R3P38DRAFT_2840128</name>
</gene>